<sequence>MFPACKKEAVDALPKATQSGANTAGCLVNGNAFVAQKLGSGPGSVEAISGGFSYDSLYYIRFAGKHGSQEATIRLFLRSVR</sequence>
<name>A0A7G7W5F2_9BACT</name>
<organism evidence="1 2">
    <name type="scientific">Hymenobacter sediminicola</name>
    <dbReference type="NCBI Taxonomy" id="2761579"/>
    <lineage>
        <taxon>Bacteria</taxon>
        <taxon>Pseudomonadati</taxon>
        <taxon>Bacteroidota</taxon>
        <taxon>Cytophagia</taxon>
        <taxon>Cytophagales</taxon>
        <taxon>Hymenobacteraceae</taxon>
        <taxon>Hymenobacter</taxon>
    </lineage>
</organism>
<dbReference type="KEGG" id="hsk:H4317_15740"/>
<protein>
    <submittedName>
        <fullName evidence="1">Uncharacterized protein</fullName>
    </submittedName>
</protein>
<dbReference type="AlphaFoldDB" id="A0A7G7W5F2"/>
<dbReference type="RefSeq" id="WP_185887522.1">
    <property type="nucleotide sequence ID" value="NZ_CP060202.1"/>
</dbReference>
<keyword evidence="2" id="KW-1185">Reference proteome</keyword>
<evidence type="ECO:0000313" key="2">
    <source>
        <dbReference type="Proteomes" id="UP000515489"/>
    </source>
</evidence>
<gene>
    <name evidence="1" type="ORF">H4317_15740</name>
</gene>
<dbReference type="Proteomes" id="UP000515489">
    <property type="component" value="Chromosome"/>
</dbReference>
<proteinExistence type="predicted"/>
<dbReference type="EMBL" id="CP060202">
    <property type="protein sequence ID" value="QNH61595.1"/>
    <property type="molecule type" value="Genomic_DNA"/>
</dbReference>
<reference evidence="1 2" key="1">
    <citation type="submission" date="2020-08" db="EMBL/GenBank/DDBJ databases">
        <title>Hymenobacter sp. S2-20-2 genome sequencing.</title>
        <authorList>
            <person name="Jin L."/>
        </authorList>
    </citation>
    <scope>NUCLEOTIDE SEQUENCE [LARGE SCALE GENOMIC DNA]</scope>
    <source>
        <strain evidence="1 2">S2-20-2</strain>
    </source>
</reference>
<evidence type="ECO:0000313" key="1">
    <source>
        <dbReference type="EMBL" id="QNH61595.1"/>
    </source>
</evidence>
<accession>A0A7G7W5F2</accession>